<evidence type="ECO:0000313" key="3">
    <source>
        <dbReference type="EMBL" id="MBE8715915.1"/>
    </source>
</evidence>
<dbReference type="PANTHER" id="PTHR46825:SF15">
    <property type="entry name" value="BETA-LACTAMASE-RELATED DOMAIN-CONTAINING PROTEIN"/>
    <property type="match status" value="1"/>
</dbReference>
<name>A0A928UZ61_9GAMM</name>
<dbReference type="Pfam" id="PF00144">
    <property type="entry name" value="Beta-lactamase"/>
    <property type="match status" value="1"/>
</dbReference>
<dbReference type="PANTHER" id="PTHR46825">
    <property type="entry name" value="D-ALANYL-D-ALANINE-CARBOXYPEPTIDASE/ENDOPEPTIDASE AMPH"/>
    <property type="match status" value="1"/>
</dbReference>
<dbReference type="GO" id="GO:0016787">
    <property type="term" value="F:hydrolase activity"/>
    <property type="evidence" value="ECO:0007669"/>
    <property type="project" value="UniProtKB-KW"/>
</dbReference>
<evidence type="ECO:0000256" key="1">
    <source>
        <dbReference type="SAM" id="SignalP"/>
    </source>
</evidence>
<dbReference type="InterPro" id="IPR001466">
    <property type="entry name" value="Beta-lactam-related"/>
</dbReference>
<proteinExistence type="predicted"/>
<evidence type="ECO:0000259" key="2">
    <source>
        <dbReference type="Pfam" id="PF00144"/>
    </source>
</evidence>
<reference evidence="3" key="1">
    <citation type="submission" date="2018-07" db="EMBL/GenBank/DDBJ databases">
        <title>Genome assembly of strain Ka43.</title>
        <authorList>
            <person name="Kukolya J."/>
            <person name="Nagy I."/>
            <person name="Horvath B."/>
            <person name="Toth A."/>
        </authorList>
    </citation>
    <scope>NUCLEOTIDE SEQUENCE</scope>
    <source>
        <strain evidence="3">KB43</strain>
    </source>
</reference>
<feature type="domain" description="Beta-lactamase-related" evidence="2">
    <location>
        <begin position="43"/>
        <end position="368"/>
    </location>
</feature>
<dbReference type="AlphaFoldDB" id="A0A928UZ61"/>
<gene>
    <name evidence="3" type="ORF">C4F51_01770</name>
</gene>
<protein>
    <submittedName>
        <fullName evidence="3">Class A beta-lactamase-related serine hydrolase</fullName>
    </submittedName>
</protein>
<evidence type="ECO:0000313" key="4">
    <source>
        <dbReference type="Proteomes" id="UP000652567"/>
    </source>
</evidence>
<dbReference type="Gene3D" id="3.40.710.10">
    <property type="entry name" value="DD-peptidase/beta-lactamase superfamily"/>
    <property type="match status" value="1"/>
</dbReference>
<feature type="signal peptide" evidence="1">
    <location>
        <begin position="1"/>
        <end position="28"/>
    </location>
</feature>
<dbReference type="SUPFAM" id="SSF56601">
    <property type="entry name" value="beta-lactamase/transpeptidase-like"/>
    <property type="match status" value="1"/>
</dbReference>
<dbReference type="RefSeq" id="WP_193906616.1">
    <property type="nucleotide sequence ID" value="NZ_PRDL01000001.1"/>
</dbReference>
<keyword evidence="3" id="KW-0378">Hydrolase</keyword>
<keyword evidence="1" id="KW-0732">Signal</keyword>
<feature type="chain" id="PRO_5037090669" evidence="1">
    <location>
        <begin position="29"/>
        <end position="401"/>
    </location>
</feature>
<sequence>MYLKKILSRLAMIPALVCGSTLASAVFANPIPQDMPQFVVDFENYIAETVAPEVPGAALVVIANGKVQVLKGYGVREVGGSDLVTPDTVFRLASVSKTIASTAAAVLVQGQQIGWDATLYDTLKDVRFKNAAYGKQVTLQDVLAHTSGLIPHAYTNLIEDNVPYSDVVQRLKTVDFSCAPKACYGYQNVVFSLAGDMIQARSGETYEDFVGKHLFAPLGMTNASFGIDALQASPNHTTPHVLRQGKWQSVKVNQNYYNIAPAAGANASINDMAKWLMAQMGYRPDVLAATTLDQLHSKIIRNAVARSHYGQQPATVKTWYGLGWRVFDVGAYQNFVHHGGWVQGFRAEMVFNRELDIGMVFLTNAETRLARDVIFQFVNSYALDRQQEQQLPEQMITQSAR</sequence>
<dbReference type="Proteomes" id="UP000652567">
    <property type="component" value="Unassembled WGS sequence"/>
</dbReference>
<organism evidence="3 4">
    <name type="scientific">Cellvibrio polysaccharolyticus</name>
    <dbReference type="NCBI Taxonomy" id="2082724"/>
    <lineage>
        <taxon>Bacteria</taxon>
        <taxon>Pseudomonadati</taxon>
        <taxon>Pseudomonadota</taxon>
        <taxon>Gammaproteobacteria</taxon>
        <taxon>Cellvibrionales</taxon>
        <taxon>Cellvibrionaceae</taxon>
        <taxon>Cellvibrio</taxon>
    </lineage>
</organism>
<accession>A0A928UZ61</accession>
<dbReference type="InterPro" id="IPR012338">
    <property type="entry name" value="Beta-lactam/transpept-like"/>
</dbReference>
<keyword evidence="4" id="KW-1185">Reference proteome</keyword>
<comment type="caution">
    <text evidence="3">The sequence shown here is derived from an EMBL/GenBank/DDBJ whole genome shotgun (WGS) entry which is preliminary data.</text>
</comment>
<dbReference type="InterPro" id="IPR050491">
    <property type="entry name" value="AmpC-like"/>
</dbReference>
<dbReference type="EMBL" id="PRDL01000001">
    <property type="protein sequence ID" value="MBE8715915.1"/>
    <property type="molecule type" value="Genomic_DNA"/>
</dbReference>